<dbReference type="Gene3D" id="3.40.50.620">
    <property type="entry name" value="HUPs"/>
    <property type="match status" value="1"/>
</dbReference>
<dbReference type="InterPro" id="IPR014729">
    <property type="entry name" value="Rossmann-like_a/b/a_fold"/>
</dbReference>
<comment type="caution">
    <text evidence="2">The sequence shown here is derived from an EMBL/GenBank/DDBJ whole genome shotgun (WGS) entry which is preliminary data.</text>
</comment>
<dbReference type="EMBL" id="VSWD01000007">
    <property type="protein sequence ID" value="KAK3098365.1"/>
    <property type="molecule type" value="Genomic_DNA"/>
</dbReference>
<accession>A0AA88YAE5</accession>
<evidence type="ECO:0000313" key="3">
    <source>
        <dbReference type="Proteomes" id="UP001186944"/>
    </source>
</evidence>
<feature type="domain" description="UspA" evidence="1">
    <location>
        <begin position="41"/>
        <end position="125"/>
    </location>
</feature>
<dbReference type="Proteomes" id="UP001186944">
    <property type="component" value="Unassembled WGS sequence"/>
</dbReference>
<dbReference type="AlphaFoldDB" id="A0AA88YAE5"/>
<keyword evidence="3" id="KW-1185">Reference proteome</keyword>
<reference evidence="2" key="1">
    <citation type="submission" date="2019-08" db="EMBL/GenBank/DDBJ databases">
        <title>The improved chromosome-level genome for the pearl oyster Pinctada fucata martensii using PacBio sequencing and Hi-C.</title>
        <authorList>
            <person name="Zheng Z."/>
        </authorList>
    </citation>
    <scope>NUCLEOTIDE SEQUENCE</scope>
    <source>
        <strain evidence="2">ZZ-2019</strain>
        <tissue evidence="2">Adductor muscle</tissue>
    </source>
</reference>
<dbReference type="Pfam" id="PF00582">
    <property type="entry name" value="Usp"/>
    <property type="match status" value="1"/>
</dbReference>
<dbReference type="PANTHER" id="PTHR46989">
    <property type="entry name" value="USP DOMAIN-CONTAINING PROTEIN"/>
    <property type="match status" value="1"/>
</dbReference>
<evidence type="ECO:0000313" key="2">
    <source>
        <dbReference type="EMBL" id="KAK3098365.1"/>
    </source>
</evidence>
<gene>
    <name evidence="2" type="ORF">FSP39_018801</name>
</gene>
<dbReference type="CDD" id="cd23659">
    <property type="entry name" value="USP_At3g01520-like"/>
    <property type="match status" value="1"/>
</dbReference>
<dbReference type="InterPro" id="IPR006015">
    <property type="entry name" value="Universal_stress_UspA"/>
</dbReference>
<sequence>MEKCYQDGDTVIIVYCAEFNGIYSNPVTLMSNDPKLIVNLIEGEEERVQKLAKKYEDMIKKYKTNGKIVRVNGKPGEGIIEVAKKENAALIVTGSRGLGTIRRTVLGSVSNYVLHHSHIPVLVFRN</sequence>
<dbReference type="InterPro" id="IPR006016">
    <property type="entry name" value="UspA"/>
</dbReference>
<proteinExistence type="predicted"/>
<name>A0AA88YAE5_PINIB</name>
<organism evidence="2 3">
    <name type="scientific">Pinctada imbricata</name>
    <name type="common">Atlantic pearl-oyster</name>
    <name type="synonym">Pinctada martensii</name>
    <dbReference type="NCBI Taxonomy" id="66713"/>
    <lineage>
        <taxon>Eukaryota</taxon>
        <taxon>Metazoa</taxon>
        <taxon>Spiralia</taxon>
        <taxon>Lophotrochozoa</taxon>
        <taxon>Mollusca</taxon>
        <taxon>Bivalvia</taxon>
        <taxon>Autobranchia</taxon>
        <taxon>Pteriomorphia</taxon>
        <taxon>Pterioida</taxon>
        <taxon>Pterioidea</taxon>
        <taxon>Pteriidae</taxon>
        <taxon>Pinctada</taxon>
    </lineage>
</organism>
<evidence type="ECO:0000259" key="1">
    <source>
        <dbReference type="Pfam" id="PF00582"/>
    </source>
</evidence>
<dbReference type="SUPFAM" id="SSF52402">
    <property type="entry name" value="Adenine nucleotide alpha hydrolases-like"/>
    <property type="match status" value="1"/>
</dbReference>
<protein>
    <recommendedName>
        <fullName evidence="1">UspA domain-containing protein</fullName>
    </recommendedName>
</protein>
<dbReference type="PRINTS" id="PR01438">
    <property type="entry name" value="UNVRSLSTRESS"/>
</dbReference>
<dbReference type="PANTHER" id="PTHR46989:SF3">
    <property type="entry name" value="USPA DOMAIN-CONTAINING PROTEIN"/>
    <property type="match status" value="1"/>
</dbReference>